<accession>A0A3P7FM70</accession>
<feature type="region of interest" description="Disordered" evidence="1">
    <location>
        <begin position="97"/>
        <end position="118"/>
    </location>
</feature>
<gene>
    <name evidence="2" type="ORF">TTAC_LOCUS11609</name>
</gene>
<organism evidence="2 3">
    <name type="scientific">Hydatigena taeniaeformis</name>
    <name type="common">Feline tapeworm</name>
    <name type="synonym">Taenia taeniaeformis</name>
    <dbReference type="NCBI Taxonomy" id="6205"/>
    <lineage>
        <taxon>Eukaryota</taxon>
        <taxon>Metazoa</taxon>
        <taxon>Spiralia</taxon>
        <taxon>Lophotrochozoa</taxon>
        <taxon>Platyhelminthes</taxon>
        <taxon>Cestoda</taxon>
        <taxon>Eucestoda</taxon>
        <taxon>Cyclophyllidea</taxon>
        <taxon>Taeniidae</taxon>
        <taxon>Hydatigera</taxon>
    </lineage>
</organism>
<keyword evidence="3" id="KW-1185">Reference proteome</keyword>
<dbReference type="Proteomes" id="UP000274429">
    <property type="component" value="Unassembled WGS sequence"/>
</dbReference>
<evidence type="ECO:0000256" key="1">
    <source>
        <dbReference type="SAM" id="MobiDB-lite"/>
    </source>
</evidence>
<sequence>MLFSAQEAKKISNLESIREKLLSSLDQYAKLLAGDTTFAEPDEALIQQLTAAVGAEKEQTAAVGAEKEQVTEGGRISTSAQPLAQANTGENLASFFTSPVSESEKSIPFGNDPFSTGE</sequence>
<feature type="region of interest" description="Disordered" evidence="1">
    <location>
        <begin position="63"/>
        <end position="84"/>
    </location>
</feature>
<protein>
    <submittedName>
        <fullName evidence="2">Uncharacterized protein</fullName>
    </submittedName>
</protein>
<dbReference type="AlphaFoldDB" id="A0A3P7FM70"/>
<proteinExistence type="predicted"/>
<evidence type="ECO:0000313" key="2">
    <source>
        <dbReference type="EMBL" id="VDM37340.1"/>
    </source>
</evidence>
<evidence type="ECO:0000313" key="3">
    <source>
        <dbReference type="Proteomes" id="UP000274429"/>
    </source>
</evidence>
<name>A0A3P7FM70_HYDTA</name>
<dbReference type="EMBL" id="UYWX01025667">
    <property type="protein sequence ID" value="VDM37340.1"/>
    <property type="molecule type" value="Genomic_DNA"/>
</dbReference>
<reference evidence="2 3" key="1">
    <citation type="submission" date="2018-11" db="EMBL/GenBank/DDBJ databases">
        <authorList>
            <consortium name="Pathogen Informatics"/>
        </authorList>
    </citation>
    <scope>NUCLEOTIDE SEQUENCE [LARGE SCALE GENOMIC DNA]</scope>
</reference>